<dbReference type="Pfam" id="PF04055">
    <property type="entry name" value="Radical_SAM"/>
    <property type="match status" value="1"/>
</dbReference>
<dbReference type="Gene3D" id="3.40.50.280">
    <property type="entry name" value="Cobalamin-binding domain"/>
    <property type="match status" value="1"/>
</dbReference>
<keyword evidence="5" id="KW-0479">Metal-binding</keyword>
<keyword evidence="3" id="KW-0808">Transferase</keyword>
<protein>
    <recommendedName>
        <fullName evidence="8">Radical SAM core domain-containing protein</fullName>
    </recommendedName>
</protein>
<dbReference type="SFLD" id="SFLDG01123">
    <property type="entry name" value="methyltransferase_(Class_B)"/>
    <property type="match status" value="1"/>
</dbReference>
<evidence type="ECO:0000256" key="3">
    <source>
        <dbReference type="ARBA" id="ARBA00022679"/>
    </source>
</evidence>
<dbReference type="InterPro" id="IPR007197">
    <property type="entry name" value="rSAM"/>
</dbReference>
<dbReference type="InterPro" id="IPR006638">
    <property type="entry name" value="Elp3/MiaA/NifB-like_rSAM"/>
</dbReference>
<dbReference type="SMART" id="SM00729">
    <property type="entry name" value="Elp3"/>
    <property type="match status" value="1"/>
</dbReference>
<keyword evidence="7" id="KW-0411">Iron-sulfur</keyword>
<organism evidence="9 10">
    <name type="scientific">Anaeromicrobium sediminis</name>
    <dbReference type="NCBI Taxonomy" id="1478221"/>
    <lineage>
        <taxon>Bacteria</taxon>
        <taxon>Bacillati</taxon>
        <taxon>Bacillota</taxon>
        <taxon>Clostridia</taxon>
        <taxon>Peptostreptococcales</taxon>
        <taxon>Thermotaleaceae</taxon>
        <taxon>Anaeromicrobium</taxon>
    </lineage>
</organism>
<dbReference type="Proteomes" id="UP000216024">
    <property type="component" value="Unassembled WGS sequence"/>
</dbReference>
<evidence type="ECO:0000259" key="8">
    <source>
        <dbReference type="PROSITE" id="PS51918"/>
    </source>
</evidence>
<dbReference type="SUPFAM" id="SSF52242">
    <property type="entry name" value="Cobalamin (vitamin B12)-binding domain"/>
    <property type="match status" value="1"/>
</dbReference>
<dbReference type="GO" id="GO:0046872">
    <property type="term" value="F:metal ion binding"/>
    <property type="evidence" value="ECO:0007669"/>
    <property type="project" value="UniProtKB-KW"/>
</dbReference>
<comment type="cofactor">
    <cofactor evidence="1">
        <name>[4Fe-4S] cluster</name>
        <dbReference type="ChEBI" id="CHEBI:49883"/>
    </cofactor>
</comment>
<keyword evidence="6" id="KW-0408">Iron</keyword>
<name>A0A267MN53_9FIRM</name>
<sequence>MKVILLKCHKKTLFSYFEPVVTEPLELAYLQSVLDEINIPSLIHDSLFIKKSYKDYIKEFNPHIVYLTGYVTATDIIINRAKWIKENFPNIKIIVGGVYAQINYDDFLCDYIDYIVNSPSLLSFKKLILNIREKKSMSNVDGIIFKENGEWVINDSFKVQYWEDYVPNRKFFNKYKHKTKYLNYNNMALLKASHSCPFSCNFCYCKLLNEGHYITRSNEHILDEIKSITSDYIWIVDDTFLVDKNRVMDFCDQLEKSNISKKFIAYSRADFISSNPNIIKRLSTLGFIDFIVGMEAVSTSELNSYNKSLTINENIRTIEILKNYNINLTALFIVNHNYTREDFKTLRNFIRKYKLKTYTLSIFTPMKGTEIYEEYKDLMDNVSYEKFDFLNLLIKPIHLSRGRFLWKFYKTYVLQLFYSSNYMKFLFNRLRGN</sequence>
<dbReference type="GO" id="GO:0031419">
    <property type="term" value="F:cobalamin binding"/>
    <property type="evidence" value="ECO:0007669"/>
    <property type="project" value="InterPro"/>
</dbReference>
<accession>A0A267MN53</accession>
<evidence type="ECO:0000256" key="7">
    <source>
        <dbReference type="ARBA" id="ARBA00023014"/>
    </source>
</evidence>
<dbReference type="SFLD" id="SFLDG01082">
    <property type="entry name" value="B12-binding_domain_containing"/>
    <property type="match status" value="1"/>
</dbReference>
<keyword evidence="10" id="KW-1185">Reference proteome</keyword>
<dbReference type="PANTHER" id="PTHR43409">
    <property type="entry name" value="ANAEROBIC MAGNESIUM-PROTOPORPHYRIN IX MONOMETHYL ESTER CYCLASE-RELATED"/>
    <property type="match status" value="1"/>
</dbReference>
<dbReference type="InterPro" id="IPR058240">
    <property type="entry name" value="rSAM_sf"/>
</dbReference>
<dbReference type="RefSeq" id="WP_095131595.1">
    <property type="nucleotide sequence ID" value="NZ_NIBG01000003.1"/>
</dbReference>
<dbReference type="InterPro" id="IPR034466">
    <property type="entry name" value="Methyltransferase_Class_B"/>
</dbReference>
<comment type="caution">
    <text evidence="9">The sequence shown here is derived from an EMBL/GenBank/DDBJ whole genome shotgun (WGS) entry which is preliminary data.</text>
</comment>
<keyword evidence="2" id="KW-0489">Methyltransferase</keyword>
<dbReference type="InterPro" id="IPR036724">
    <property type="entry name" value="Cobalamin-bd_sf"/>
</dbReference>
<evidence type="ECO:0000256" key="4">
    <source>
        <dbReference type="ARBA" id="ARBA00022691"/>
    </source>
</evidence>
<evidence type="ECO:0000313" key="9">
    <source>
        <dbReference type="EMBL" id="PAB60253.1"/>
    </source>
</evidence>
<keyword evidence="4" id="KW-0949">S-adenosyl-L-methionine</keyword>
<evidence type="ECO:0000256" key="5">
    <source>
        <dbReference type="ARBA" id="ARBA00022723"/>
    </source>
</evidence>
<dbReference type="Gene3D" id="3.80.30.20">
    <property type="entry name" value="tm_1862 like domain"/>
    <property type="match status" value="1"/>
</dbReference>
<dbReference type="SUPFAM" id="SSF102114">
    <property type="entry name" value="Radical SAM enzymes"/>
    <property type="match status" value="1"/>
</dbReference>
<proteinExistence type="predicted"/>
<feature type="domain" description="Radical SAM core" evidence="8">
    <location>
        <begin position="182"/>
        <end position="403"/>
    </location>
</feature>
<evidence type="ECO:0000256" key="1">
    <source>
        <dbReference type="ARBA" id="ARBA00001966"/>
    </source>
</evidence>
<reference evidence="9 10" key="1">
    <citation type="submission" date="2017-06" db="EMBL/GenBank/DDBJ databases">
        <title>Draft genome sequence of anaerobic fermentative bacterium Anaeromicrobium sediminis DY2726D isolated from West Pacific Ocean sediments.</title>
        <authorList>
            <person name="Zeng X."/>
        </authorList>
    </citation>
    <scope>NUCLEOTIDE SEQUENCE [LARGE SCALE GENOMIC DNA]</scope>
    <source>
        <strain evidence="9 10">DY2726D</strain>
    </source>
</reference>
<dbReference type="InterPro" id="IPR023404">
    <property type="entry name" value="rSAM_horseshoe"/>
</dbReference>
<evidence type="ECO:0000256" key="2">
    <source>
        <dbReference type="ARBA" id="ARBA00022603"/>
    </source>
</evidence>
<dbReference type="EMBL" id="NIBG01000003">
    <property type="protein sequence ID" value="PAB60253.1"/>
    <property type="molecule type" value="Genomic_DNA"/>
</dbReference>
<dbReference type="GO" id="GO:0051539">
    <property type="term" value="F:4 iron, 4 sulfur cluster binding"/>
    <property type="evidence" value="ECO:0007669"/>
    <property type="project" value="UniProtKB-KW"/>
</dbReference>
<dbReference type="GO" id="GO:0005829">
    <property type="term" value="C:cytosol"/>
    <property type="evidence" value="ECO:0007669"/>
    <property type="project" value="TreeGrafter"/>
</dbReference>
<evidence type="ECO:0000256" key="6">
    <source>
        <dbReference type="ARBA" id="ARBA00023004"/>
    </source>
</evidence>
<dbReference type="PANTHER" id="PTHR43409:SF7">
    <property type="entry name" value="BLL1977 PROTEIN"/>
    <property type="match status" value="1"/>
</dbReference>
<gene>
    <name evidence="9" type="ORF">CCE28_04965</name>
</gene>
<dbReference type="GO" id="GO:0003824">
    <property type="term" value="F:catalytic activity"/>
    <property type="evidence" value="ECO:0007669"/>
    <property type="project" value="InterPro"/>
</dbReference>
<dbReference type="PROSITE" id="PS51918">
    <property type="entry name" value="RADICAL_SAM"/>
    <property type="match status" value="1"/>
</dbReference>
<dbReference type="InterPro" id="IPR051198">
    <property type="entry name" value="BchE-like"/>
</dbReference>
<dbReference type="OrthoDB" id="9801424at2"/>
<evidence type="ECO:0000313" key="10">
    <source>
        <dbReference type="Proteomes" id="UP000216024"/>
    </source>
</evidence>
<dbReference type="AlphaFoldDB" id="A0A267MN53"/>
<dbReference type="SFLD" id="SFLDS00029">
    <property type="entry name" value="Radical_SAM"/>
    <property type="match status" value="1"/>
</dbReference>